<evidence type="ECO:0000256" key="1">
    <source>
        <dbReference type="SAM" id="MobiDB-lite"/>
    </source>
</evidence>
<protein>
    <submittedName>
        <fullName evidence="3">Uncharacterized protein</fullName>
    </submittedName>
</protein>
<feature type="transmembrane region" description="Helical" evidence="2">
    <location>
        <begin position="31"/>
        <end position="49"/>
    </location>
</feature>
<keyword evidence="2" id="KW-0472">Membrane</keyword>
<keyword evidence="2" id="KW-1133">Transmembrane helix</keyword>
<dbReference type="RefSeq" id="WP_220581725.1">
    <property type="nucleotide sequence ID" value="NZ_RKLT01000015.1"/>
</dbReference>
<dbReference type="EMBL" id="RKLT01000015">
    <property type="protein sequence ID" value="MBX0297132.1"/>
    <property type="molecule type" value="Genomic_DNA"/>
</dbReference>
<proteinExistence type="predicted"/>
<accession>A0AAW4PIT4</accession>
<dbReference type="Proteomes" id="UP001430455">
    <property type="component" value="Unassembled WGS sequence"/>
</dbReference>
<reference evidence="3 4" key="1">
    <citation type="submission" date="2021-06" db="EMBL/GenBank/DDBJ databases">
        <title>Halomicroarcula sp. a new haloarchaeum isolated from saline soil.</title>
        <authorList>
            <person name="Duran-Viseras A."/>
            <person name="Sanchez-Porro C."/>
            <person name="Ventosa A."/>
        </authorList>
    </citation>
    <scope>NUCLEOTIDE SEQUENCE [LARGE SCALE GENOMIC DNA]</scope>
    <source>
        <strain evidence="3 4">F27</strain>
    </source>
</reference>
<sequence length="122" mass="13116">MSCSPSNSPEREPSEARTASGRFPSHNWRPTVVHGALLWALLLAVGAPAPTGHPLSLGVSLVAVFAAPVLPVALFFDYRQARRVGTCDSGLVAYLGNLAWDVRTLFTRGDPLGSARREFDSR</sequence>
<evidence type="ECO:0000313" key="3">
    <source>
        <dbReference type="EMBL" id="MBX0297132.1"/>
    </source>
</evidence>
<evidence type="ECO:0000256" key="2">
    <source>
        <dbReference type="SAM" id="Phobius"/>
    </source>
</evidence>
<comment type="caution">
    <text evidence="3">The sequence shown here is derived from an EMBL/GenBank/DDBJ whole genome shotgun (WGS) entry which is preliminary data.</text>
</comment>
<dbReference type="AlphaFoldDB" id="A0AAW4PIT4"/>
<gene>
    <name evidence="3" type="ORF">EGH23_19840</name>
</gene>
<feature type="transmembrane region" description="Helical" evidence="2">
    <location>
        <begin position="55"/>
        <end position="76"/>
    </location>
</feature>
<evidence type="ECO:0000313" key="4">
    <source>
        <dbReference type="Proteomes" id="UP001430455"/>
    </source>
</evidence>
<feature type="region of interest" description="Disordered" evidence="1">
    <location>
        <begin position="1"/>
        <end position="27"/>
    </location>
</feature>
<name>A0AAW4PIT4_9EURY</name>
<keyword evidence="4" id="KW-1185">Reference proteome</keyword>
<keyword evidence="2" id="KW-0812">Transmembrane</keyword>
<organism evidence="3 4">
    <name type="scientific">Haloarcula nitratireducens</name>
    <dbReference type="NCBI Taxonomy" id="2487749"/>
    <lineage>
        <taxon>Archaea</taxon>
        <taxon>Methanobacteriati</taxon>
        <taxon>Methanobacteriota</taxon>
        <taxon>Stenosarchaea group</taxon>
        <taxon>Halobacteria</taxon>
        <taxon>Halobacteriales</taxon>
        <taxon>Haloarculaceae</taxon>
        <taxon>Haloarcula</taxon>
    </lineage>
</organism>